<dbReference type="Gene3D" id="3.40.640.10">
    <property type="entry name" value="Type I PLP-dependent aspartate aminotransferase-like (Major domain)"/>
    <property type="match status" value="1"/>
</dbReference>
<dbReference type="PANTHER" id="PTHR43686">
    <property type="entry name" value="SULFURTRANSFERASE-RELATED"/>
    <property type="match status" value="1"/>
</dbReference>
<keyword evidence="3" id="KW-0032">Aminotransferase</keyword>
<dbReference type="RefSeq" id="WP_075699142.1">
    <property type="nucleotide sequence ID" value="NZ_CP074127.1"/>
</dbReference>
<name>A0ABX8ATW9_9HYPH</name>
<evidence type="ECO:0000259" key="2">
    <source>
        <dbReference type="Pfam" id="PF00266"/>
    </source>
</evidence>
<evidence type="ECO:0000256" key="1">
    <source>
        <dbReference type="ARBA" id="ARBA00022898"/>
    </source>
</evidence>
<keyword evidence="3" id="KW-0808">Transferase</keyword>
<keyword evidence="1" id="KW-0663">Pyridoxal phosphate</keyword>
<dbReference type="GO" id="GO:0008483">
    <property type="term" value="F:transaminase activity"/>
    <property type="evidence" value="ECO:0007669"/>
    <property type="project" value="UniProtKB-KW"/>
</dbReference>
<dbReference type="Gene3D" id="3.90.1150.10">
    <property type="entry name" value="Aspartate Aminotransferase, domain 1"/>
    <property type="match status" value="1"/>
</dbReference>
<keyword evidence="4" id="KW-1185">Reference proteome</keyword>
<reference evidence="3 4" key="1">
    <citation type="journal article" date="2021" name="Angew. Chem. Int. Ed. Engl.">
        <title>A novel family of nonribosomal peptides modulate collective behavior in Pseudovibrio bacteria isolated from marine sponges.</title>
        <authorList>
            <person name="Ioca L.P."/>
            <person name="Dai Y."/>
            <person name="Kunakom S."/>
            <person name="Diaz-Espinosa J."/>
            <person name="Krunic A."/>
            <person name="Crnkovic C.M."/>
            <person name="Orjala J."/>
            <person name="Sanchez L.M."/>
            <person name="Ferreira A.G."/>
            <person name="Berlinck R.G.S."/>
            <person name="Eustaquio A.S."/>
        </authorList>
    </citation>
    <scope>NUCLEOTIDE SEQUENCE [LARGE SCALE GENOMIC DNA]</scope>
    <source>
        <strain evidence="3 4">Ab134</strain>
        <plasmid evidence="3 4">pAb134-01</plasmid>
    </source>
</reference>
<accession>A0ABX8ATW9</accession>
<organism evidence="3 4">
    <name type="scientific">Pseudovibrio brasiliensis</name>
    <dbReference type="NCBI Taxonomy" id="1898042"/>
    <lineage>
        <taxon>Bacteria</taxon>
        <taxon>Pseudomonadati</taxon>
        <taxon>Pseudomonadota</taxon>
        <taxon>Alphaproteobacteria</taxon>
        <taxon>Hyphomicrobiales</taxon>
        <taxon>Stappiaceae</taxon>
        <taxon>Pseudovibrio</taxon>
    </lineage>
</organism>
<dbReference type="InterPro" id="IPR015421">
    <property type="entry name" value="PyrdxlP-dep_Trfase_major"/>
</dbReference>
<keyword evidence="3" id="KW-0614">Plasmid</keyword>
<dbReference type="InterPro" id="IPR015422">
    <property type="entry name" value="PyrdxlP-dep_Trfase_small"/>
</dbReference>
<dbReference type="InterPro" id="IPR015424">
    <property type="entry name" value="PyrdxlP-dep_Trfase"/>
</dbReference>
<gene>
    <name evidence="3" type="ORF">KGB56_22840</name>
</gene>
<dbReference type="Pfam" id="PF00266">
    <property type="entry name" value="Aminotran_5"/>
    <property type="match status" value="1"/>
</dbReference>
<dbReference type="SUPFAM" id="SSF53383">
    <property type="entry name" value="PLP-dependent transferases"/>
    <property type="match status" value="1"/>
</dbReference>
<evidence type="ECO:0000313" key="3">
    <source>
        <dbReference type="EMBL" id="QUS58552.1"/>
    </source>
</evidence>
<protein>
    <submittedName>
        <fullName evidence="3">Aminotransferase class V-fold PLP-dependent enzyme</fullName>
    </submittedName>
</protein>
<geneLocation type="plasmid" evidence="3 4">
    <name>pAb134-01</name>
</geneLocation>
<proteinExistence type="predicted"/>
<dbReference type="PANTHER" id="PTHR43686:SF1">
    <property type="entry name" value="AMINOTRAN_5 DOMAIN-CONTAINING PROTEIN"/>
    <property type="match status" value="1"/>
</dbReference>
<sequence>MCNLIDKIRNSVIGEDAAITTAFGRKPLVYADYTASGRSLSMIEDYIRDHVLPYYANTHTETSYTGAQTTALREQARQQIRSAVNATDDHSVIFCGSGATSAIHKLIDILNLKLPADLSARYKFEQQIPAEERPVVFIGPYEHHSNELPWRESIADVVSIPLCEGGQVCMDDLEKQLIKYADRPLKIGSFSAASNVTGVKTDVDTVARLLHKHGALSFWDYAAAGPYVGIDMAGEETEEGDSSKDAIFLSPHKFVGGPGTPGVLIVSDTILKNRVPAMPGGGTVMYVTPEDHRYVADAERREEGGTPAIVESVRAGLVFKLQQAVGTDEIERREEDFVSRAVARWSKCENIEILGNTEAPRLSITSLKITHKGKDLHYSFIVALLNDLFGIQARGGCSCAGPYGHALLGMDMHYSKALEEQLVEGHMILRPGWIRLNFNYFIDEETFEYLVRAIELVAEHGWKLLPFYRFDPNGAVWRYQNHKAELAASLETLNFSAMPAPAPKSDRPSLSETMKAAEAELLRTHGAEQRYNVVQPEKVEELRWFVRPQDVAVA</sequence>
<evidence type="ECO:0000313" key="4">
    <source>
        <dbReference type="Proteomes" id="UP000680706"/>
    </source>
</evidence>
<dbReference type="InterPro" id="IPR000192">
    <property type="entry name" value="Aminotrans_V_dom"/>
</dbReference>
<dbReference type="EMBL" id="CP074127">
    <property type="protein sequence ID" value="QUS58552.1"/>
    <property type="molecule type" value="Genomic_DNA"/>
</dbReference>
<feature type="domain" description="Aminotransferase class V" evidence="2">
    <location>
        <begin position="29"/>
        <end position="405"/>
    </location>
</feature>
<dbReference type="Proteomes" id="UP000680706">
    <property type="component" value="Plasmid pAb134-01"/>
</dbReference>